<protein>
    <recommendedName>
        <fullName evidence="2">Endonuclease/exonuclease/phosphatase domain-containing protein</fullName>
    </recommendedName>
</protein>
<dbReference type="PANTHER" id="PTHR14859">
    <property type="entry name" value="CALCOFLUOR WHITE HYPERSENSITIVE PROTEIN PRECURSOR"/>
    <property type="match status" value="1"/>
</dbReference>
<name>F4PNY3_CACFS</name>
<dbReference type="GO" id="GO:0006506">
    <property type="term" value="P:GPI anchor biosynthetic process"/>
    <property type="evidence" value="ECO:0007669"/>
    <property type="project" value="TreeGrafter"/>
</dbReference>
<evidence type="ECO:0000259" key="2">
    <source>
        <dbReference type="Pfam" id="PF03372"/>
    </source>
</evidence>
<dbReference type="GeneID" id="14874423"/>
<keyword evidence="4" id="KW-1185">Reference proteome</keyword>
<dbReference type="SUPFAM" id="SSF56219">
    <property type="entry name" value="DNase I-like"/>
    <property type="match status" value="1"/>
</dbReference>
<dbReference type="RefSeq" id="XP_004360513.1">
    <property type="nucleotide sequence ID" value="XM_004360456.1"/>
</dbReference>
<dbReference type="InterPro" id="IPR051916">
    <property type="entry name" value="GPI-anchor_lipid_remodeler"/>
</dbReference>
<organism evidence="3 4">
    <name type="scientific">Cavenderia fasciculata</name>
    <name type="common">Slime mold</name>
    <name type="synonym">Dictyostelium fasciculatum</name>
    <dbReference type="NCBI Taxonomy" id="261658"/>
    <lineage>
        <taxon>Eukaryota</taxon>
        <taxon>Amoebozoa</taxon>
        <taxon>Evosea</taxon>
        <taxon>Eumycetozoa</taxon>
        <taxon>Dictyostelia</taxon>
        <taxon>Acytosteliales</taxon>
        <taxon>Cavenderiaceae</taxon>
        <taxon>Cavenderia</taxon>
    </lineage>
</organism>
<reference evidence="4" key="1">
    <citation type="journal article" date="2011" name="Genome Res.">
        <title>Phylogeny-wide analysis of social amoeba genomes highlights ancient origins for complex intercellular communication.</title>
        <authorList>
            <person name="Heidel A.J."/>
            <person name="Lawal H.M."/>
            <person name="Felder M."/>
            <person name="Schilde C."/>
            <person name="Helps N.R."/>
            <person name="Tunggal B."/>
            <person name="Rivero F."/>
            <person name="John U."/>
            <person name="Schleicher M."/>
            <person name="Eichinger L."/>
            <person name="Platzer M."/>
            <person name="Noegel A.A."/>
            <person name="Schaap P."/>
            <person name="Gloeckner G."/>
        </authorList>
    </citation>
    <scope>NUCLEOTIDE SEQUENCE [LARGE SCALE GENOMIC DNA]</scope>
    <source>
        <strain evidence="4">SH3</strain>
    </source>
</reference>
<dbReference type="GO" id="GO:0016020">
    <property type="term" value="C:membrane"/>
    <property type="evidence" value="ECO:0007669"/>
    <property type="project" value="GOC"/>
</dbReference>
<dbReference type="EMBL" id="GL883009">
    <property type="protein sequence ID" value="EGG22662.1"/>
    <property type="molecule type" value="Genomic_DNA"/>
</dbReference>
<dbReference type="GO" id="GO:0003824">
    <property type="term" value="F:catalytic activity"/>
    <property type="evidence" value="ECO:0007669"/>
    <property type="project" value="InterPro"/>
</dbReference>
<dbReference type="OrthoDB" id="19701at2759"/>
<accession>F4PNY3</accession>
<dbReference type="InterPro" id="IPR005135">
    <property type="entry name" value="Endo/exonuclease/phosphatase"/>
</dbReference>
<sequence length="552" mass="63664">MIPNVGEVLFHSPYPFQVSYRIKVLLDSILWQSNIETLVVDSTPTANGGIIAINRPLLSVEELQLQNEQQQPLLQQQQQQQQQQQRGGNNNNPKDYSKDVLDVLNKMKKQINKFRHVRLFKFPEIEPYKAKLGSPNYDLTILEASTNECYFSEDGHSKWQSRRLVNVGGYQYATQQDFVVGQNYNFRLMINDPDTTTSCRTIQLRIYRDYTGLLSIPEFICIEQQDNNNDDDNNGDHAGDQQQQPKVVKQLQDTFKLMTYNIWNYNKPWRIRSKLITDIIKDHQPDVIALQELRYSKWDGEHYKESPKLMGQERNQIQHIVNLLSFHNLKYNYYYLPSMIYNNEVDGLQMEGLGILSKHPIVKIESTKLTNDHIDDTTDTHQRSCLLATINIDGRHLNVLTSHFSLSFQGGQRNAYEIHNWTKQYDDAPNILVGDFNAEPNSHPIQFLTGKHSIKDNTGDFKDMYDTYCQSNPDNSICTTKGGITYRDVGDVSIEKRIDFIMVKQSSKSTTTNQIELTNLESVGGQRFDDNGIPLSIFPSDHSGLVSTFKFI</sequence>
<gene>
    <name evidence="3" type="ORF">DFA_04792</name>
</gene>
<evidence type="ECO:0000313" key="4">
    <source>
        <dbReference type="Proteomes" id="UP000007797"/>
    </source>
</evidence>
<dbReference type="OMA" id="HQRSCLR"/>
<evidence type="ECO:0000256" key="1">
    <source>
        <dbReference type="SAM" id="MobiDB-lite"/>
    </source>
</evidence>
<dbReference type="Pfam" id="PF03372">
    <property type="entry name" value="Exo_endo_phos"/>
    <property type="match status" value="1"/>
</dbReference>
<dbReference type="Gene3D" id="3.60.10.10">
    <property type="entry name" value="Endonuclease/exonuclease/phosphatase"/>
    <property type="match status" value="1"/>
</dbReference>
<evidence type="ECO:0000313" key="3">
    <source>
        <dbReference type="EMBL" id="EGG22662.1"/>
    </source>
</evidence>
<feature type="domain" description="Endonuclease/exonuclease/phosphatase" evidence="2">
    <location>
        <begin position="258"/>
        <end position="542"/>
    </location>
</feature>
<dbReference type="PANTHER" id="PTHR14859:SF17">
    <property type="entry name" value="ENDONUCLEASE_EXONUCLEASE_PHOSPHATASE DOMAIN-CONTAINING PROTEIN"/>
    <property type="match status" value="1"/>
</dbReference>
<dbReference type="GO" id="GO:0005783">
    <property type="term" value="C:endoplasmic reticulum"/>
    <property type="evidence" value="ECO:0007669"/>
    <property type="project" value="TreeGrafter"/>
</dbReference>
<feature type="region of interest" description="Disordered" evidence="1">
    <location>
        <begin position="225"/>
        <end position="245"/>
    </location>
</feature>
<dbReference type="InterPro" id="IPR036691">
    <property type="entry name" value="Endo/exonu/phosph_ase_sf"/>
</dbReference>
<dbReference type="AlphaFoldDB" id="F4PNY3"/>
<dbReference type="Proteomes" id="UP000007797">
    <property type="component" value="Unassembled WGS sequence"/>
</dbReference>
<proteinExistence type="predicted"/>
<feature type="compositionally biased region" description="Low complexity" evidence="1">
    <location>
        <begin position="69"/>
        <end position="85"/>
    </location>
</feature>
<dbReference type="KEGG" id="dfa:DFA_04792"/>
<feature type="region of interest" description="Disordered" evidence="1">
    <location>
        <begin position="69"/>
        <end position="97"/>
    </location>
</feature>